<name>A0A392VUJ9_9FABA</name>
<sequence length="53" mass="6133">MLSLEFVENEGEEEEEEELRKRENNVLLIMETNSNRITLHFQNLIASASPPST</sequence>
<organism evidence="1 2">
    <name type="scientific">Trifolium medium</name>
    <dbReference type="NCBI Taxonomy" id="97028"/>
    <lineage>
        <taxon>Eukaryota</taxon>
        <taxon>Viridiplantae</taxon>
        <taxon>Streptophyta</taxon>
        <taxon>Embryophyta</taxon>
        <taxon>Tracheophyta</taxon>
        <taxon>Spermatophyta</taxon>
        <taxon>Magnoliopsida</taxon>
        <taxon>eudicotyledons</taxon>
        <taxon>Gunneridae</taxon>
        <taxon>Pentapetalae</taxon>
        <taxon>rosids</taxon>
        <taxon>fabids</taxon>
        <taxon>Fabales</taxon>
        <taxon>Fabaceae</taxon>
        <taxon>Papilionoideae</taxon>
        <taxon>50 kb inversion clade</taxon>
        <taxon>NPAAA clade</taxon>
        <taxon>Hologalegina</taxon>
        <taxon>IRL clade</taxon>
        <taxon>Trifolieae</taxon>
        <taxon>Trifolium</taxon>
    </lineage>
</organism>
<dbReference type="Proteomes" id="UP000265520">
    <property type="component" value="Unassembled WGS sequence"/>
</dbReference>
<reference evidence="1 2" key="1">
    <citation type="journal article" date="2018" name="Front. Plant Sci.">
        <title>Red Clover (Trifolium pratense) and Zigzag Clover (T. medium) - A Picture of Genomic Similarities and Differences.</title>
        <authorList>
            <person name="Dluhosova J."/>
            <person name="Istvanek J."/>
            <person name="Nedelnik J."/>
            <person name="Repkova J."/>
        </authorList>
    </citation>
    <scope>NUCLEOTIDE SEQUENCE [LARGE SCALE GENOMIC DNA]</scope>
    <source>
        <strain evidence="2">cv. 10/8</strain>
        <tissue evidence="1">Leaf</tissue>
    </source>
</reference>
<evidence type="ECO:0000313" key="2">
    <source>
        <dbReference type="Proteomes" id="UP000265520"/>
    </source>
</evidence>
<comment type="caution">
    <text evidence="1">The sequence shown here is derived from an EMBL/GenBank/DDBJ whole genome shotgun (WGS) entry which is preliminary data.</text>
</comment>
<feature type="non-terminal residue" evidence="1">
    <location>
        <position position="53"/>
    </location>
</feature>
<dbReference type="AlphaFoldDB" id="A0A392VUJ9"/>
<dbReference type="EMBL" id="LXQA011289971">
    <property type="protein sequence ID" value="MCI92068.1"/>
    <property type="molecule type" value="Genomic_DNA"/>
</dbReference>
<evidence type="ECO:0000313" key="1">
    <source>
        <dbReference type="EMBL" id="MCI92068.1"/>
    </source>
</evidence>
<proteinExistence type="predicted"/>
<accession>A0A392VUJ9</accession>
<keyword evidence="2" id="KW-1185">Reference proteome</keyword>
<protein>
    <submittedName>
        <fullName evidence="1">Uncharacterized protein</fullName>
    </submittedName>
</protein>